<dbReference type="Pfam" id="PF17919">
    <property type="entry name" value="RT_RNaseH_2"/>
    <property type="match status" value="1"/>
</dbReference>
<proteinExistence type="predicted"/>
<dbReference type="PANTHER" id="PTHR33064:SF37">
    <property type="entry name" value="RIBONUCLEASE H"/>
    <property type="match status" value="1"/>
</dbReference>
<gene>
    <name evidence="2" type="ORF">Pcinc_015048</name>
</gene>
<organism evidence="2 3">
    <name type="scientific">Petrolisthes cinctipes</name>
    <name type="common">Flat porcelain crab</name>
    <dbReference type="NCBI Taxonomy" id="88211"/>
    <lineage>
        <taxon>Eukaryota</taxon>
        <taxon>Metazoa</taxon>
        <taxon>Ecdysozoa</taxon>
        <taxon>Arthropoda</taxon>
        <taxon>Crustacea</taxon>
        <taxon>Multicrustacea</taxon>
        <taxon>Malacostraca</taxon>
        <taxon>Eumalacostraca</taxon>
        <taxon>Eucarida</taxon>
        <taxon>Decapoda</taxon>
        <taxon>Pleocyemata</taxon>
        <taxon>Anomura</taxon>
        <taxon>Galatheoidea</taxon>
        <taxon>Porcellanidae</taxon>
        <taxon>Petrolisthes</taxon>
    </lineage>
</organism>
<evidence type="ECO:0000313" key="2">
    <source>
        <dbReference type="EMBL" id="KAK3880446.1"/>
    </source>
</evidence>
<accession>A0AAE1KNJ8</accession>
<dbReference type="PANTHER" id="PTHR33064">
    <property type="entry name" value="POL PROTEIN"/>
    <property type="match status" value="1"/>
</dbReference>
<comment type="caution">
    <text evidence="2">The sequence shown here is derived from an EMBL/GenBank/DDBJ whole genome shotgun (WGS) entry which is preliminary data.</text>
</comment>
<name>A0AAE1KNJ8_PETCI</name>
<keyword evidence="3" id="KW-1185">Reference proteome</keyword>
<dbReference type="SUPFAM" id="SSF56672">
    <property type="entry name" value="DNA/RNA polymerases"/>
    <property type="match status" value="1"/>
</dbReference>
<sequence>MEFSGPLSDLLKKSQREPLLWSEELLTRFSHLKEALSSHPVLRIPDVSLPFVLRTDVSNHGLGAVLYFSNTSTDIPTQWPMLAGSFRTVFAVTKFDFYL</sequence>
<dbReference type="Gene3D" id="3.30.70.270">
    <property type="match status" value="1"/>
</dbReference>
<dbReference type="Proteomes" id="UP001286313">
    <property type="component" value="Unassembled WGS sequence"/>
</dbReference>
<dbReference type="InterPro" id="IPR041577">
    <property type="entry name" value="RT_RNaseH_2"/>
</dbReference>
<dbReference type="InterPro" id="IPR043502">
    <property type="entry name" value="DNA/RNA_pol_sf"/>
</dbReference>
<evidence type="ECO:0000313" key="3">
    <source>
        <dbReference type="Proteomes" id="UP001286313"/>
    </source>
</evidence>
<feature type="domain" description="Reverse transcriptase/retrotransposon-derived protein RNase H-like" evidence="1">
    <location>
        <begin position="21"/>
        <end position="69"/>
    </location>
</feature>
<dbReference type="AlphaFoldDB" id="A0AAE1KNJ8"/>
<dbReference type="EMBL" id="JAWQEG010001323">
    <property type="protein sequence ID" value="KAK3880446.1"/>
    <property type="molecule type" value="Genomic_DNA"/>
</dbReference>
<dbReference type="GO" id="GO:0071897">
    <property type="term" value="P:DNA biosynthetic process"/>
    <property type="evidence" value="ECO:0007669"/>
    <property type="project" value="UniProtKB-ARBA"/>
</dbReference>
<protein>
    <recommendedName>
        <fullName evidence="1">Reverse transcriptase/retrotransposon-derived protein RNase H-like domain-containing protein</fullName>
    </recommendedName>
</protein>
<evidence type="ECO:0000259" key="1">
    <source>
        <dbReference type="Pfam" id="PF17919"/>
    </source>
</evidence>
<dbReference type="InterPro" id="IPR043128">
    <property type="entry name" value="Rev_trsase/Diguanyl_cyclase"/>
</dbReference>
<reference evidence="2" key="1">
    <citation type="submission" date="2023-10" db="EMBL/GenBank/DDBJ databases">
        <title>Genome assemblies of two species of porcelain crab, Petrolisthes cinctipes and Petrolisthes manimaculis (Anomura: Porcellanidae).</title>
        <authorList>
            <person name="Angst P."/>
        </authorList>
    </citation>
    <scope>NUCLEOTIDE SEQUENCE</scope>
    <source>
        <strain evidence="2">PB745_01</strain>
        <tissue evidence="2">Gill</tissue>
    </source>
</reference>
<dbReference type="InterPro" id="IPR051320">
    <property type="entry name" value="Viral_Replic_Matur_Polypro"/>
</dbReference>